<keyword evidence="2" id="KW-1185">Reference proteome</keyword>
<reference evidence="2" key="1">
    <citation type="submission" date="2016-10" db="EMBL/GenBank/DDBJ databases">
        <authorList>
            <person name="Varghese N."/>
            <person name="Submissions S."/>
        </authorList>
    </citation>
    <scope>NUCLEOTIDE SEQUENCE [LARGE SCALE GENOMIC DNA]</scope>
    <source>
        <strain evidence="2">LP51</strain>
    </source>
</reference>
<dbReference type="InterPro" id="IPR015996">
    <property type="entry name" value="UCP028451"/>
</dbReference>
<sequence>MNIPFILSFLQQLQQHNSKVWMDGHRDEYLQAKAYFVEVVEYQLAQLQQIDPSLHGVNVQECIFRINKNDFSKKGEAPYKGHFGAGISPGGRHSVFANYVLVLEPGNRSRIGGGIRKPSTKQLELIREEIDYNPGQLQQLLDEPAFKNTFGGFRGEQTRVTPKGYDKTHPELDLLRYKGFQVLHFFSDEEVSQPGFIERLPALFRLVKPLHDFLNNAIAEPS</sequence>
<dbReference type="PANTHER" id="PTHR36452">
    <property type="entry name" value="CHROMOSOME 12, WHOLE GENOME SHOTGUN SEQUENCE"/>
    <property type="match status" value="1"/>
</dbReference>
<dbReference type="EMBL" id="FOOT01000002">
    <property type="protein sequence ID" value="SFG35644.1"/>
    <property type="molecule type" value="Genomic_DNA"/>
</dbReference>
<dbReference type="PANTHER" id="PTHR36452:SF1">
    <property type="entry name" value="DUF2461 DOMAIN-CONTAINING PROTEIN"/>
    <property type="match status" value="1"/>
</dbReference>
<evidence type="ECO:0000313" key="1">
    <source>
        <dbReference type="EMBL" id="SFG35644.1"/>
    </source>
</evidence>
<dbReference type="PIRSF" id="PIRSF028451">
    <property type="entry name" value="UCP028451"/>
    <property type="match status" value="1"/>
</dbReference>
<dbReference type="InterPro" id="IPR012808">
    <property type="entry name" value="CHP02453"/>
</dbReference>
<name>A0A1I2R4L3_9BACT</name>
<evidence type="ECO:0000313" key="2">
    <source>
        <dbReference type="Proteomes" id="UP000198724"/>
    </source>
</evidence>
<dbReference type="AlphaFoldDB" id="A0A1I2R4L3"/>
<dbReference type="STRING" id="1436961.SAMN05421739_102268"/>
<organism evidence="1 2">
    <name type="scientific">Pontibacter chinhatensis</name>
    <dbReference type="NCBI Taxonomy" id="1436961"/>
    <lineage>
        <taxon>Bacteria</taxon>
        <taxon>Pseudomonadati</taxon>
        <taxon>Bacteroidota</taxon>
        <taxon>Cytophagia</taxon>
        <taxon>Cytophagales</taxon>
        <taxon>Hymenobacteraceae</taxon>
        <taxon>Pontibacter</taxon>
    </lineage>
</organism>
<dbReference type="NCBIfam" id="TIGR02453">
    <property type="entry name" value="TIGR02453 family protein"/>
    <property type="match status" value="1"/>
</dbReference>
<dbReference type="OrthoDB" id="9794241at2"/>
<dbReference type="RefSeq" id="WP_092099734.1">
    <property type="nucleotide sequence ID" value="NZ_FOOT01000002.1"/>
</dbReference>
<dbReference type="Pfam" id="PF09365">
    <property type="entry name" value="DUF2461"/>
    <property type="match status" value="1"/>
</dbReference>
<protein>
    <submittedName>
        <fullName evidence="1">TIGR02453 family protein</fullName>
    </submittedName>
</protein>
<proteinExistence type="predicted"/>
<accession>A0A1I2R4L3</accession>
<dbReference type="Proteomes" id="UP000198724">
    <property type="component" value="Unassembled WGS sequence"/>
</dbReference>
<gene>
    <name evidence="1" type="ORF">SAMN05421739_102268</name>
</gene>